<feature type="transmembrane region" description="Helical" evidence="9">
    <location>
        <begin position="465"/>
        <end position="485"/>
    </location>
</feature>
<dbReference type="GO" id="GO:0016471">
    <property type="term" value="C:vacuolar proton-transporting V-type ATPase complex"/>
    <property type="evidence" value="ECO:0007669"/>
    <property type="project" value="TreeGrafter"/>
</dbReference>
<evidence type="ECO:0000256" key="9">
    <source>
        <dbReference type="SAM" id="Phobius"/>
    </source>
</evidence>
<evidence type="ECO:0000256" key="8">
    <source>
        <dbReference type="SAM" id="Coils"/>
    </source>
</evidence>
<feature type="transmembrane region" description="Helical" evidence="9">
    <location>
        <begin position="339"/>
        <end position="367"/>
    </location>
</feature>
<keyword evidence="7 9" id="KW-0472">Membrane</keyword>
<proteinExistence type="inferred from homology"/>
<feature type="transmembrane region" description="Helical" evidence="9">
    <location>
        <begin position="548"/>
        <end position="566"/>
    </location>
</feature>
<comment type="subcellular location">
    <subcellularLocation>
        <location evidence="1">Membrane</location>
        <topology evidence="1">Multi-pass membrane protein</topology>
    </subcellularLocation>
</comment>
<dbReference type="Pfam" id="PF01496">
    <property type="entry name" value="V_ATPase_I"/>
    <property type="match status" value="1"/>
</dbReference>
<dbReference type="Gene3D" id="3.30.70.2170">
    <property type="match status" value="1"/>
</dbReference>
<keyword evidence="3" id="KW-0813">Transport</keyword>
<evidence type="ECO:0000313" key="10">
    <source>
        <dbReference type="EMBL" id="HGD13881.1"/>
    </source>
</evidence>
<organism evidence="10">
    <name type="scientific">candidate division WOR-3 bacterium</name>
    <dbReference type="NCBI Taxonomy" id="2052148"/>
    <lineage>
        <taxon>Bacteria</taxon>
        <taxon>Bacteria division WOR-3</taxon>
    </lineage>
</organism>
<dbReference type="EMBL" id="DTMZ01000185">
    <property type="protein sequence ID" value="HGD13881.1"/>
    <property type="molecule type" value="Genomic_DNA"/>
</dbReference>
<dbReference type="Gene3D" id="3.30.70.2750">
    <property type="match status" value="1"/>
</dbReference>
<evidence type="ECO:0000256" key="5">
    <source>
        <dbReference type="ARBA" id="ARBA00022989"/>
    </source>
</evidence>
<comment type="similarity">
    <text evidence="2">Belongs to the V-ATPase 116 kDa subunit family.</text>
</comment>
<feature type="transmembrane region" description="Helical" evidence="9">
    <location>
        <begin position="432"/>
        <end position="453"/>
    </location>
</feature>
<keyword evidence="5 9" id="KW-1133">Transmembrane helix</keyword>
<keyword evidence="6" id="KW-0406">Ion transport</keyword>
<comment type="caution">
    <text evidence="10">The sequence shown here is derived from an EMBL/GenBank/DDBJ whole genome shotgun (WGS) entry which is preliminary data.</text>
</comment>
<sequence length="734" mass="82520">MAIERVSKFVIAVHQSNKESFLTRLQQLGVFHITRSVPAETQPQNRAFIQLLSAIEVLSSNVDKKIRGKVSLSRSEYEQLIQSYNPQEYVARIERLVQRKNELRAREQALNEEIKRLSPWSKLPYSPAELAGFKDTKFFLGRVSDRAAYETIQKQLADKPATALVVNENEGGIYLLIAVFAQYALEVNAILTTAGWQGEDLSGLRVAPVAAIRQLEEEREKVRKEMGAIQEQLNELADELPKLKAKADGLLNEVLRREMENEVTRTDSVILIYGWIKNRDIKKLQQLVDESGVAAMVPVEPEPEEQPPVALINRRLWRPFELVLELYQLPVPNELDPTWLIAPFFGVFFGLCLTDAGYGLVLAVITLILMRRMGFDNKLLGIIMIGAILTIPAGAMVGGWFGDLPDRIGLGWLLAVKNRLMLFDPMKEPLKFFFLSLALGYIQLISGIAFEIADCLRQKQYGDGLLGQLPWFVLLNAIVLRVLFGKNFPDFVNSLLVVLILLAIAAIVVFTRREKETLISQWLWFGLLGSLLIWLGRRLNLIGHEFDFMPLVVPVMLLGMMGYAVVTVFQHRALNWKTILFGVVTFLSVGLYLFKLVPVFVPGLAVIIFYFVAPSGQRLLSKFVWGGYAVYSATSYIGVLLSYIRLMALGMCTGGVAMAINVIAWMVLSVPVVGVILAFIVMIVGHSYNIAVNVLGAFVHSLRLQYVEFFPRFYTGGGEPFKPFKEVNQFVVLK</sequence>
<dbReference type="GO" id="GO:0046961">
    <property type="term" value="F:proton-transporting ATPase activity, rotational mechanism"/>
    <property type="evidence" value="ECO:0007669"/>
    <property type="project" value="InterPro"/>
</dbReference>
<dbReference type="GO" id="GO:0033179">
    <property type="term" value="C:proton-transporting V-type ATPase, V0 domain"/>
    <property type="evidence" value="ECO:0007669"/>
    <property type="project" value="InterPro"/>
</dbReference>
<feature type="transmembrane region" description="Helical" evidence="9">
    <location>
        <begin position="623"/>
        <end position="641"/>
    </location>
</feature>
<feature type="transmembrane region" description="Helical" evidence="9">
    <location>
        <begin position="578"/>
        <end position="611"/>
    </location>
</feature>
<keyword evidence="4 9" id="KW-0812">Transmembrane</keyword>
<evidence type="ECO:0000256" key="4">
    <source>
        <dbReference type="ARBA" id="ARBA00022692"/>
    </source>
</evidence>
<evidence type="ECO:0000256" key="7">
    <source>
        <dbReference type="ARBA" id="ARBA00023136"/>
    </source>
</evidence>
<dbReference type="PANTHER" id="PTHR11629:SF63">
    <property type="entry name" value="V-TYPE PROTON ATPASE SUBUNIT A"/>
    <property type="match status" value="1"/>
</dbReference>
<dbReference type="AlphaFoldDB" id="A0A7V3PUR9"/>
<evidence type="ECO:0000256" key="3">
    <source>
        <dbReference type="ARBA" id="ARBA00022448"/>
    </source>
</evidence>
<dbReference type="GO" id="GO:0007035">
    <property type="term" value="P:vacuolar acidification"/>
    <property type="evidence" value="ECO:0007669"/>
    <property type="project" value="TreeGrafter"/>
</dbReference>
<dbReference type="Gene3D" id="1.20.1460.20">
    <property type="match status" value="1"/>
</dbReference>
<evidence type="ECO:0000256" key="6">
    <source>
        <dbReference type="ARBA" id="ARBA00023065"/>
    </source>
</evidence>
<evidence type="ECO:0000256" key="1">
    <source>
        <dbReference type="ARBA" id="ARBA00004141"/>
    </source>
</evidence>
<gene>
    <name evidence="10" type="ORF">ENX16_07395</name>
</gene>
<dbReference type="GO" id="GO:0051117">
    <property type="term" value="F:ATPase binding"/>
    <property type="evidence" value="ECO:0007669"/>
    <property type="project" value="TreeGrafter"/>
</dbReference>
<protein>
    <recommendedName>
        <fullName evidence="11">V-type ATP synthase subunit I</fullName>
    </recommendedName>
</protein>
<name>A0A7V3PUR9_UNCW3</name>
<feature type="coiled-coil region" evidence="8">
    <location>
        <begin position="212"/>
        <end position="253"/>
    </location>
</feature>
<feature type="transmembrane region" description="Helical" evidence="9">
    <location>
        <begin position="379"/>
        <end position="401"/>
    </location>
</feature>
<keyword evidence="8" id="KW-0175">Coiled coil</keyword>
<dbReference type="PANTHER" id="PTHR11629">
    <property type="entry name" value="VACUOLAR PROTON ATPASES"/>
    <property type="match status" value="1"/>
</dbReference>
<reference evidence="10" key="1">
    <citation type="journal article" date="2020" name="mSystems">
        <title>Genome- and Community-Level Interaction Insights into Carbon Utilization and Element Cycling Functions of Hydrothermarchaeota in Hydrothermal Sediment.</title>
        <authorList>
            <person name="Zhou Z."/>
            <person name="Liu Y."/>
            <person name="Xu W."/>
            <person name="Pan J."/>
            <person name="Luo Z.H."/>
            <person name="Li M."/>
        </authorList>
    </citation>
    <scope>NUCLEOTIDE SEQUENCE [LARGE SCALE GENOMIC DNA]</scope>
    <source>
        <strain evidence="10">SpSt-914</strain>
    </source>
</reference>
<feature type="transmembrane region" description="Helical" evidence="9">
    <location>
        <begin position="491"/>
        <end position="511"/>
    </location>
</feature>
<accession>A0A7V3PUR9</accession>
<evidence type="ECO:0008006" key="11">
    <source>
        <dbReference type="Google" id="ProtNLM"/>
    </source>
</evidence>
<dbReference type="InterPro" id="IPR002490">
    <property type="entry name" value="V-ATPase_116kDa_su"/>
</dbReference>
<evidence type="ECO:0000256" key="2">
    <source>
        <dbReference type="ARBA" id="ARBA00009904"/>
    </source>
</evidence>
<feature type="transmembrane region" description="Helical" evidence="9">
    <location>
        <begin position="518"/>
        <end position="536"/>
    </location>
</feature>